<evidence type="ECO:0000256" key="2">
    <source>
        <dbReference type="SAM" id="SignalP"/>
    </source>
</evidence>
<keyword evidence="6" id="KW-1185">Reference proteome</keyword>
<dbReference type="PROSITE" id="PS51257">
    <property type="entry name" value="PROKAR_LIPOPROTEIN"/>
    <property type="match status" value="1"/>
</dbReference>
<dbReference type="Proteomes" id="UP000237872">
    <property type="component" value="Unassembled WGS sequence"/>
</dbReference>
<dbReference type="OrthoDB" id="6007415at2"/>
<keyword evidence="1" id="KW-1133">Transmembrane helix</keyword>
<evidence type="ECO:0000313" key="5">
    <source>
        <dbReference type="Proteomes" id="UP000237872"/>
    </source>
</evidence>
<dbReference type="EMBL" id="MDEC01000037">
    <property type="protein sequence ID" value="PPU58850.1"/>
    <property type="molecule type" value="Genomic_DNA"/>
</dbReference>
<evidence type="ECO:0000313" key="3">
    <source>
        <dbReference type="EMBL" id="MFO3706346.1"/>
    </source>
</evidence>
<dbReference type="EMBL" id="JBJGBS010000083">
    <property type="protein sequence ID" value="MFO3706346.1"/>
    <property type="molecule type" value="Genomic_DNA"/>
</dbReference>
<dbReference type="Proteomes" id="UP001637990">
    <property type="component" value="Unassembled WGS sequence"/>
</dbReference>
<proteinExistence type="predicted"/>
<organism evidence="4 5">
    <name type="scientific">Xanthomonas codiaei</name>
    <dbReference type="NCBI Taxonomy" id="56463"/>
    <lineage>
        <taxon>Bacteria</taxon>
        <taxon>Pseudomonadati</taxon>
        <taxon>Pseudomonadota</taxon>
        <taxon>Gammaproteobacteria</taxon>
        <taxon>Lysobacterales</taxon>
        <taxon>Lysobacteraceae</taxon>
        <taxon>Xanthomonas</taxon>
    </lineage>
</organism>
<accession>A0A2S7CBG2</accession>
<evidence type="ECO:0000313" key="4">
    <source>
        <dbReference type="EMBL" id="PPU58850.1"/>
    </source>
</evidence>
<protein>
    <submittedName>
        <fullName evidence="4">Uncharacterized protein</fullName>
    </submittedName>
</protein>
<keyword evidence="2" id="KW-0732">Signal</keyword>
<gene>
    <name evidence="3" type="ORF">ACI6Q5_15545</name>
    <name evidence="4" type="ORF">XcodCFBP4690_19535</name>
</gene>
<evidence type="ECO:0000256" key="1">
    <source>
        <dbReference type="SAM" id="Phobius"/>
    </source>
</evidence>
<keyword evidence="1" id="KW-0812">Transmembrane</keyword>
<feature type="transmembrane region" description="Helical" evidence="1">
    <location>
        <begin position="63"/>
        <end position="83"/>
    </location>
</feature>
<feature type="chain" id="PRO_5015478512" evidence="2">
    <location>
        <begin position="21"/>
        <end position="92"/>
    </location>
</feature>
<sequence>MLRKVLLRAGLAMLALSSLAACVTALALWSHSRLVGSCRTVTVLNGDPVTCFYRVEWMPDWPTAAVVFAAGASFCLLASWVSFHLRKTGKAD</sequence>
<reference evidence="4 5" key="1">
    <citation type="submission" date="2016-08" db="EMBL/GenBank/DDBJ databases">
        <authorList>
            <person name="Seilhamer J.J."/>
        </authorList>
    </citation>
    <scope>NUCLEOTIDE SEQUENCE [LARGE SCALE GENOMIC DNA]</scope>
    <source>
        <strain evidence="4 5">CFBP4690</strain>
    </source>
</reference>
<comment type="caution">
    <text evidence="4">The sequence shown here is derived from an EMBL/GenBank/DDBJ whole genome shotgun (WGS) entry which is preliminary data.</text>
</comment>
<dbReference type="AlphaFoldDB" id="A0A2S7CBG2"/>
<reference evidence="3 6" key="2">
    <citation type="submission" date="2024-11" db="EMBL/GenBank/DDBJ databases">
        <title>Genome sequencing of Xanthomonas codiaei.</title>
        <authorList>
            <person name="Studholme D.J."/>
        </authorList>
    </citation>
    <scope>NUCLEOTIDE SEQUENCE [LARGE SCALE GENOMIC DNA]</scope>
    <source>
        <strain evidence="3 6">NCPPB 4350</strain>
    </source>
</reference>
<dbReference type="RefSeq" id="WP_104543667.1">
    <property type="nucleotide sequence ID" value="NZ_JBJGBS010000083.1"/>
</dbReference>
<keyword evidence="1" id="KW-0472">Membrane</keyword>
<name>A0A2S7CBG2_9XANT</name>
<feature type="signal peptide" evidence="2">
    <location>
        <begin position="1"/>
        <end position="20"/>
    </location>
</feature>
<evidence type="ECO:0000313" key="6">
    <source>
        <dbReference type="Proteomes" id="UP001637990"/>
    </source>
</evidence>